<evidence type="ECO:0000313" key="2">
    <source>
        <dbReference type="EMBL" id="CDW59384.1"/>
    </source>
</evidence>
<protein>
    <submittedName>
        <fullName evidence="2">Putative eukaryotic translation initiation factor transporter eukaryotic translation initiation factor nuc lear import factor (Predicted)</fullName>
    </submittedName>
</protein>
<keyword evidence="2" id="KW-0396">Initiation factor</keyword>
<evidence type="ECO:0000256" key="1">
    <source>
        <dbReference type="SAM" id="MobiDB-lite"/>
    </source>
</evidence>
<keyword evidence="2" id="KW-0648">Protein biosynthesis</keyword>
<dbReference type="EMBL" id="HG806577">
    <property type="protein sequence ID" value="CDW59384.1"/>
    <property type="molecule type" value="Genomic_DNA"/>
</dbReference>
<gene>
    <name evidence="2" type="ORF">TTRE_0000771801</name>
</gene>
<name>A0A077ZHT6_TRITR</name>
<organism evidence="2 3">
    <name type="scientific">Trichuris trichiura</name>
    <name type="common">Whipworm</name>
    <name type="synonym">Trichocephalus trichiurus</name>
    <dbReference type="NCBI Taxonomy" id="36087"/>
    <lineage>
        <taxon>Eukaryota</taxon>
        <taxon>Metazoa</taxon>
        <taxon>Ecdysozoa</taxon>
        <taxon>Nematoda</taxon>
        <taxon>Enoplea</taxon>
        <taxon>Dorylaimia</taxon>
        <taxon>Trichinellida</taxon>
        <taxon>Trichuridae</taxon>
        <taxon>Trichuris</taxon>
    </lineage>
</organism>
<dbReference type="OrthoDB" id="8916892at2759"/>
<accession>A0A077ZHT6</accession>
<reference evidence="2" key="1">
    <citation type="submission" date="2014-01" db="EMBL/GenBank/DDBJ databases">
        <authorList>
            <person name="Aslett M."/>
        </authorList>
    </citation>
    <scope>NUCLEOTIDE SEQUENCE</scope>
</reference>
<keyword evidence="3" id="KW-1185">Reference proteome</keyword>
<proteinExistence type="predicted"/>
<dbReference type="AlphaFoldDB" id="A0A077ZHT6"/>
<dbReference type="Proteomes" id="UP000030665">
    <property type="component" value="Unassembled WGS sequence"/>
</dbReference>
<reference evidence="2" key="2">
    <citation type="submission" date="2014-03" db="EMBL/GenBank/DDBJ databases">
        <title>The whipworm genome and dual-species transcriptomics of an intimate host-pathogen interaction.</title>
        <authorList>
            <person name="Foth B.J."/>
            <person name="Tsai I.J."/>
            <person name="Reid A.J."/>
            <person name="Bancroft A.J."/>
            <person name="Nichol S."/>
            <person name="Tracey A."/>
            <person name="Holroyd N."/>
            <person name="Cotton J.A."/>
            <person name="Stanley E.J."/>
            <person name="Zarowiecki M."/>
            <person name="Liu J.Z."/>
            <person name="Huckvale T."/>
            <person name="Cooper P.J."/>
            <person name="Grencis R.K."/>
            <person name="Berriman M."/>
        </authorList>
    </citation>
    <scope>NUCLEOTIDE SEQUENCE [LARGE SCALE GENOMIC DNA]</scope>
</reference>
<sequence length="392" mass="43743">MQRSSFFSKDHTSGDAVGTVSPWPVDSRQNTLDREALAGFPSLFPENAQFTKRQLWKSLPLQPEFCRGADWPYLQLPAGRSSHRLPHRRNIPLDVINAMIELKDTPKMNPVKDYMSNIGFKEVFFPSGSQTRFRSPNEIYNNSLPGRFSSNITPTSVLRQMYQEKTQHNENNVAGKQAIESCSSDGVPGPSFPAQSNSEVNKALANAHTPSVVRPSGWGCQSAQLSAQEAVKLGHQRVEQDNWRTAGQQSTSYSVRFPRNIPPQCRPFGVPVLRAQPKHPQVQKTSSHKGAVLVRNNLPTFDVGLSQYRNMLMQPQMAQQYRFPHCFPGYLPPFPSTNFGSVRRNMLYPSDILSAGSIPSDAKAVTLEELERHVKIAGPLAPVSPIDSHHCE</sequence>
<evidence type="ECO:0000313" key="3">
    <source>
        <dbReference type="Proteomes" id="UP000030665"/>
    </source>
</evidence>
<dbReference type="GO" id="GO:0003743">
    <property type="term" value="F:translation initiation factor activity"/>
    <property type="evidence" value="ECO:0007669"/>
    <property type="project" value="UniProtKB-KW"/>
</dbReference>
<feature type="region of interest" description="Disordered" evidence="1">
    <location>
        <begin position="1"/>
        <end position="22"/>
    </location>
</feature>